<organism evidence="2 3">
    <name type="scientific">Chitinophaga tropicalis</name>
    <dbReference type="NCBI Taxonomy" id="2683588"/>
    <lineage>
        <taxon>Bacteria</taxon>
        <taxon>Pseudomonadati</taxon>
        <taxon>Bacteroidota</taxon>
        <taxon>Chitinophagia</taxon>
        <taxon>Chitinophagales</taxon>
        <taxon>Chitinophagaceae</taxon>
        <taxon>Chitinophaga</taxon>
    </lineage>
</organism>
<protein>
    <recommendedName>
        <fullName evidence="1">MoxR-vWA-beta-propeller ternary system domain-containing protein</fullName>
    </recommendedName>
</protein>
<gene>
    <name evidence="2" type="ORF">GO493_12930</name>
</gene>
<sequence>MKLTDFISGLINDGSVTVAPKIIPFSADDLKQATMHLQQYQEDDTADMPYSAPEPDLAAALWAAEYLYRTVQFILIRNLDENALHNCIQPYTGNMTPAAAYSADLTLRYLPDLLNLAKGLSPDDPLVKQMRATAATWPLSAAAINDMPAGENLSVILSHPSLRQAYVDRIIYAGNKEKCSHPDCLPLVREALGAHTATLWPQFEPLLNDLNYGTNHINGSPADRQAE</sequence>
<name>A0A7K1U4A1_9BACT</name>
<dbReference type="InterPro" id="IPR045549">
    <property type="entry name" value="bpX4"/>
</dbReference>
<accession>A0A7K1U4A1</accession>
<comment type="caution">
    <text evidence="2">The sequence shown here is derived from an EMBL/GenBank/DDBJ whole genome shotgun (WGS) entry which is preliminary data.</text>
</comment>
<dbReference type="Proteomes" id="UP000461730">
    <property type="component" value="Unassembled WGS sequence"/>
</dbReference>
<evidence type="ECO:0000313" key="2">
    <source>
        <dbReference type="EMBL" id="MVT09170.1"/>
    </source>
</evidence>
<dbReference type="RefSeq" id="WP_157306599.1">
    <property type="nucleotide sequence ID" value="NZ_WRXN01000005.1"/>
</dbReference>
<dbReference type="Pfam" id="PF19920">
    <property type="entry name" value="bpX4"/>
    <property type="match status" value="1"/>
</dbReference>
<feature type="domain" description="MoxR-vWA-beta-propeller ternary system" evidence="1">
    <location>
        <begin position="3"/>
        <end position="203"/>
    </location>
</feature>
<reference evidence="2 3" key="1">
    <citation type="submission" date="2019-12" db="EMBL/GenBank/DDBJ databases">
        <title>Chitinophaga sp. strain ysch24 (GDMCC 1.1355), whole genome shotgun sequence.</title>
        <authorList>
            <person name="Zhang X."/>
        </authorList>
    </citation>
    <scope>NUCLEOTIDE SEQUENCE [LARGE SCALE GENOMIC DNA]</scope>
    <source>
        <strain evidence="3">ysch24</strain>
    </source>
</reference>
<keyword evidence="3" id="KW-1185">Reference proteome</keyword>
<proteinExistence type="predicted"/>
<evidence type="ECO:0000313" key="3">
    <source>
        <dbReference type="Proteomes" id="UP000461730"/>
    </source>
</evidence>
<dbReference type="EMBL" id="WRXN01000005">
    <property type="protein sequence ID" value="MVT09170.1"/>
    <property type="molecule type" value="Genomic_DNA"/>
</dbReference>
<dbReference type="AlphaFoldDB" id="A0A7K1U4A1"/>
<evidence type="ECO:0000259" key="1">
    <source>
        <dbReference type="Pfam" id="PF19920"/>
    </source>
</evidence>